<sequence>MQLSDAIFLTRQMPEGAVVCARAPFVRESEAIITTLTPAYGIPDEAKLQGFTYFLEASGIDELLEMISRKQASQETKVEFVCHYASHDAYPSWFYELADF</sequence>
<proteinExistence type="predicted"/>
<gene>
    <name evidence="1" type="ORF">GTP46_18750</name>
</gene>
<dbReference type="RefSeq" id="WP_161008146.1">
    <property type="nucleotide sequence ID" value="NZ_WWCN01000012.1"/>
</dbReference>
<dbReference type="Proteomes" id="UP000479335">
    <property type="component" value="Unassembled WGS sequence"/>
</dbReference>
<dbReference type="EMBL" id="WWCN01000012">
    <property type="protein sequence ID" value="MYM24679.1"/>
    <property type="molecule type" value="Genomic_DNA"/>
</dbReference>
<name>A0A6L8KB39_9BURK</name>
<evidence type="ECO:0000313" key="1">
    <source>
        <dbReference type="EMBL" id="MYM24679.1"/>
    </source>
</evidence>
<reference evidence="1 2" key="1">
    <citation type="submission" date="2019-12" db="EMBL/GenBank/DDBJ databases">
        <title>Novel species isolated from a subtropical stream in China.</title>
        <authorList>
            <person name="Lu H."/>
        </authorList>
    </citation>
    <scope>NUCLEOTIDE SEQUENCE [LARGE SCALE GENOMIC DNA]</scope>
    <source>
        <strain evidence="1 2">FT135W</strain>
    </source>
</reference>
<comment type="caution">
    <text evidence="1">The sequence shown here is derived from an EMBL/GenBank/DDBJ whole genome shotgun (WGS) entry which is preliminary data.</text>
</comment>
<keyword evidence="2" id="KW-1185">Reference proteome</keyword>
<accession>A0A6L8KB39</accession>
<organism evidence="1 2">
    <name type="scientific">Duganella flavida</name>
    <dbReference type="NCBI Taxonomy" id="2692175"/>
    <lineage>
        <taxon>Bacteria</taxon>
        <taxon>Pseudomonadati</taxon>
        <taxon>Pseudomonadota</taxon>
        <taxon>Betaproteobacteria</taxon>
        <taxon>Burkholderiales</taxon>
        <taxon>Oxalobacteraceae</taxon>
        <taxon>Telluria group</taxon>
        <taxon>Duganella</taxon>
    </lineage>
</organism>
<evidence type="ECO:0000313" key="2">
    <source>
        <dbReference type="Proteomes" id="UP000479335"/>
    </source>
</evidence>
<dbReference type="AlphaFoldDB" id="A0A6L8KB39"/>
<protein>
    <submittedName>
        <fullName evidence="1">Uncharacterized protein</fullName>
    </submittedName>
</protein>